<reference evidence="1 2" key="1">
    <citation type="submission" date="2024-03" db="EMBL/GenBank/DDBJ databases">
        <authorList>
            <person name="Jo J.-H."/>
        </authorList>
    </citation>
    <scope>NUCLEOTIDE SEQUENCE [LARGE SCALE GENOMIC DNA]</scope>
    <source>
        <strain evidence="1 2">PS1R-30</strain>
    </source>
</reference>
<name>A0ABU8RWB7_9SPHN</name>
<comment type="caution">
    <text evidence="1">The sequence shown here is derived from an EMBL/GenBank/DDBJ whole genome shotgun (WGS) entry which is preliminary data.</text>
</comment>
<sequence>MTWQRIRLELAETRDFPRGSASRVYLLRLPLDPCGAIDSAALSRLPHRATVRRFWPSQADLSGHVIPAAGGWAFVYGRSEPVRQPVIPAFRSGGEVVLAEPDGTALPFRVARLEQLN</sequence>
<dbReference type="EMBL" id="JBBHJZ010000002">
    <property type="protein sequence ID" value="MEJ5977375.1"/>
    <property type="molecule type" value="Genomic_DNA"/>
</dbReference>
<organism evidence="1 2">
    <name type="scientific">Novosphingobium anseongense</name>
    <dbReference type="NCBI Taxonomy" id="3133436"/>
    <lineage>
        <taxon>Bacteria</taxon>
        <taxon>Pseudomonadati</taxon>
        <taxon>Pseudomonadota</taxon>
        <taxon>Alphaproteobacteria</taxon>
        <taxon>Sphingomonadales</taxon>
        <taxon>Sphingomonadaceae</taxon>
        <taxon>Novosphingobium</taxon>
    </lineage>
</organism>
<evidence type="ECO:0008006" key="3">
    <source>
        <dbReference type="Google" id="ProtNLM"/>
    </source>
</evidence>
<proteinExistence type="predicted"/>
<evidence type="ECO:0000313" key="1">
    <source>
        <dbReference type="EMBL" id="MEJ5977375.1"/>
    </source>
</evidence>
<evidence type="ECO:0000313" key="2">
    <source>
        <dbReference type="Proteomes" id="UP001361239"/>
    </source>
</evidence>
<accession>A0ABU8RWB7</accession>
<keyword evidence="2" id="KW-1185">Reference proteome</keyword>
<dbReference type="Proteomes" id="UP001361239">
    <property type="component" value="Unassembled WGS sequence"/>
</dbReference>
<dbReference type="RefSeq" id="WP_339587314.1">
    <property type="nucleotide sequence ID" value="NZ_JBBHJZ010000002.1"/>
</dbReference>
<gene>
    <name evidence="1" type="ORF">WG901_12060</name>
</gene>
<protein>
    <recommendedName>
        <fullName evidence="3">RES domain-containing protein</fullName>
    </recommendedName>
</protein>